<gene>
    <name evidence="1" type="primary">AVEN_272531_1</name>
    <name evidence="1" type="ORF">CEXT_597671</name>
</gene>
<reference evidence="1 2" key="1">
    <citation type="submission" date="2021-06" db="EMBL/GenBank/DDBJ databases">
        <title>Caerostris extrusa draft genome.</title>
        <authorList>
            <person name="Kono N."/>
            <person name="Arakawa K."/>
        </authorList>
    </citation>
    <scope>NUCLEOTIDE SEQUENCE [LARGE SCALE GENOMIC DNA]</scope>
</reference>
<evidence type="ECO:0000313" key="2">
    <source>
        <dbReference type="Proteomes" id="UP001054945"/>
    </source>
</evidence>
<evidence type="ECO:0000313" key="1">
    <source>
        <dbReference type="EMBL" id="GIY23160.1"/>
    </source>
</evidence>
<dbReference type="Proteomes" id="UP001054945">
    <property type="component" value="Unassembled WGS sequence"/>
</dbReference>
<dbReference type="EMBL" id="BPLR01008240">
    <property type="protein sequence ID" value="GIY23160.1"/>
    <property type="molecule type" value="Genomic_DNA"/>
</dbReference>
<keyword evidence="2" id="KW-1185">Reference proteome</keyword>
<name>A0AAV4RN61_CAEEX</name>
<proteinExistence type="predicted"/>
<dbReference type="AlphaFoldDB" id="A0AAV4RN61"/>
<accession>A0AAV4RN61</accession>
<comment type="caution">
    <text evidence="1">The sequence shown here is derived from an EMBL/GenBank/DDBJ whole genome shotgun (WGS) entry which is preliminary data.</text>
</comment>
<sequence>MDVITQERLKEILEMQEGVLANTNLFRIRILAIKCLLLNGPLNEMRDELLTLLEWVKNAWGPHFNEIAAIYLKLIHVNMSLRDFNSVNFLWESFII</sequence>
<organism evidence="1 2">
    <name type="scientific">Caerostris extrusa</name>
    <name type="common">Bark spider</name>
    <name type="synonym">Caerostris bankana</name>
    <dbReference type="NCBI Taxonomy" id="172846"/>
    <lineage>
        <taxon>Eukaryota</taxon>
        <taxon>Metazoa</taxon>
        <taxon>Ecdysozoa</taxon>
        <taxon>Arthropoda</taxon>
        <taxon>Chelicerata</taxon>
        <taxon>Arachnida</taxon>
        <taxon>Araneae</taxon>
        <taxon>Araneomorphae</taxon>
        <taxon>Entelegynae</taxon>
        <taxon>Araneoidea</taxon>
        <taxon>Araneidae</taxon>
        <taxon>Caerostris</taxon>
    </lineage>
</organism>
<protein>
    <submittedName>
        <fullName evidence="1">Uncharacterized protein</fullName>
    </submittedName>
</protein>